<protein>
    <recommendedName>
        <fullName evidence="2">WD repeat-containing protein 79</fullName>
    </recommendedName>
</protein>
<reference evidence="5 6" key="1">
    <citation type="journal article" date="2019" name="PLoS Biol.">
        <title>Sex chromosomes control vertical transmission of feminizing Wolbachia symbionts in an isopod.</title>
        <authorList>
            <person name="Becking T."/>
            <person name="Chebbi M.A."/>
            <person name="Giraud I."/>
            <person name="Moumen B."/>
            <person name="Laverre T."/>
            <person name="Caubet Y."/>
            <person name="Peccoud J."/>
            <person name="Gilbert C."/>
            <person name="Cordaux R."/>
        </authorList>
    </citation>
    <scope>NUCLEOTIDE SEQUENCE [LARGE SCALE GENOMIC DNA]</scope>
    <source>
        <strain evidence="5">ANa2</strain>
        <tissue evidence="5">Whole body excluding digestive tract and cuticle</tissue>
    </source>
</reference>
<accession>A0A5N5T126</accession>
<evidence type="ECO:0000256" key="2">
    <source>
        <dbReference type="ARBA" id="ARBA00041558"/>
    </source>
</evidence>
<feature type="compositionally biased region" description="Low complexity" evidence="3">
    <location>
        <begin position="223"/>
        <end position="233"/>
    </location>
</feature>
<feature type="region of interest" description="Disordered" evidence="3">
    <location>
        <begin position="217"/>
        <end position="246"/>
    </location>
</feature>
<sequence length="263" mass="28998">MGSLSAVILILIKQLSPAYSVEFSLDGLKLIGGYLKRIQVFDVERPGKISAPIISQEHTGIVSAISCHPQLRSVIAAGSYSSSLALYSLQTQRPFVILQGQKKGITHIKFSGDGTKLFSGTRNDDDIFCWDMRNPGELLAVYKRELTTNQKYYFDVTPQDDRFLITGTKRGQVLVYDLSSSSSNTDQGDILPTTSFTAHKDCVNGISVHPNLPLLATSSGQRSLPQLDDVPSSDSDDSENETSLNTTELKENSMKLWWIGQFQ</sequence>
<organism evidence="5 6">
    <name type="scientific">Armadillidium nasatum</name>
    <dbReference type="NCBI Taxonomy" id="96803"/>
    <lineage>
        <taxon>Eukaryota</taxon>
        <taxon>Metazoa</taxon>
        <taxon>Ecdysozoa</taxon>
        <taxon>Arthropoda</taxon>
        <taxon>Crustacea</taxon>
        <taxon>Multicrustacea</taxon>
        <taxon>Malacostraca</taxon>
        <taxon>Eumalacostraca</taxon>
        <taxon>Peracarida</taxon>
        <taxon>Isopoda</taxon>
        <taxon>Oniscidea</taxon>
        <taxon>Crinocheta</taxon>
        <taxon>Armadillidiidae</taxon>
        <taxon>Armadillidium</taxon>
    </lineage>
</organism>
<dbReference type="GO" id="GO:0003723">
    <property type="term" value="F:RNA binding"/>
    <property type="evidence" value="ECO:0007669"/>
    <property type="project" value="TreeGrafter"/>
</dbReference>
<dbReference type="PANTHER" id="PTHR13211">
    <property type="entry name" value="TELOMERASE CAJAL BODY PROTEIN 1"/>
    <property type="match status" value="1"/>
</dbReference>
<dbReference type="PANTHER" id="PTHR13211:SF0">
    <property type="entry name" value="TELOMERASE CAJAL BODY PROTEIN 1"/>
    <property type="match status" value="1"/>
</dbReference>
<comment type="caution">
    <text evidence="5">The sequence shown here is derived from an EMBL/GenBank/DDBJ whole genome shotgun (WGS) entry which is preliminary data.</text>
</comment>
<gene>
    <name evidence="5" type="primary">Wrap53</name>
    <name evidence="5" type="ORF">Anas_02237</name>
</gene>
<evidence type="ECO:0000313" key="6">
    <source>
        <dbReference type="Proteomes" id="UP000326759"/>
    </source>
</evidence>
<dbReference type="InterPro" id="IPR036322">
    <property type="entry name" value="WD40_repeat_dom_sf"/>
</dbReference>
<dbReference type="AlphaFoldDB" id="A0A5N5T126"/>
<dbReference type="InterPro" id="IPR001680">
    <property type="entry name" value="WD40_rpt"/>
</dbReference>
<evidence type="ECO:0000256" key="1">
    <source>
        <dbReference type="ARBA" id="ARBA00038279"/>
    </source>
</evidence>
<evidence type="ECO:0000256" key="4">
    <source>
        <dbReference type="SAM" id="SignalP"/>
    </source>
</evidence>
<comment type="similarity">
    <text evidence="1">Belongs to the TCAB1 family.</text>
</comment>
<evidence type="ECO:0000256" key="3">
    <source>
        <dbReference type="SAM" id="MobiDB-lite"/>
    </source>
</evidence>
<dbReference type="SUPFAM" id="SSF50978">
    <property type="entry name" value="WD40 repeat-like"/>
    <property type="match status" value="1"/>
</dbReference>
<dbReference type="Proteomes" id="UP000326759">
    <property type="component" value="Unassembled WGS sequence"/>
</dbReference>
<keyword evidence="6" id="KW-1185">Reference proteome</keyword>
<evidence type="ECO:0000313" key="5">
    <source>
        <dbReference type="EMBL" id="KAB7499877.1"/>
    </source>
</evidence>
<dbReference type="OrthoDB" id="239865at2759"/>
<dbReference type="GO" id="GO:0015030">
    <property type="term" value="C:Cajal body"/>
    <property type="evidence" value="ECO:0007669"/>
    <property type="project" value="TreeGrafter"/>
</dbReference>
<dbReference type="Gene3D" id="2.130.10.10">
    <property type="entry name" value="YVTN repeat-like/Quinoprotein amine dehydrogenase"/>
    <property type="match status" value="2"/>
</dbReference>
<dbReference type="InterPro" id="IPR015943">
    <property type="entry name" value="WD40/YVTN_repeat-like_dom_sf"/>
</dbReference>
<feature type="chain" id="PRO_5024294127" description="WD repeat-containing protein 79" evidence="4">
    <location>
        <begin position="21"/>
        <end position="263"/>
    </location>
</feature>
<feature type="signal peptide" evidence="4">
    <location>
        <begin position="1"/>
        <end position="20"/>
    </location>
</feature>
<proteinExistence type="inferred from homology"/>
<dbReference type="SMART" id="SM00320">
    <property type="entry name" value="WD40"/>
    <property type="match status" value="5"/>
</dbReference>
<dbReference type="InterPro" id="IPR051150">
    <property type="entry name" value="SWT21/TCAB1_mRNA_Telomere"/>
</dbReference>
<dbReference type="GO" id="GO:0030576">
    <property type="term" value="P:Cajal body organization"/>
    <property type="evidence" value="ECO:0007669"/>
    <property type="project" value="TreeGrafter"/>
</dbReference>
<keyword evidence="4" id="KW-0732">Signal</keyword>
<dbReference type="Pfam" id="PF00400">
    <property type="entry name" value="WD40"/>
    <property type="match status" value="2"/>
</dbReference>
<dbReference type="EMBL" id="SEYY01016217">
    <property type="protein sequence ID" value="KAB7499877.1"/>
    <property type="molecule type" value="Genomic_DNA"/>
</dbReference>
<name>A0A5N5T126_9CRUS</name>